<protein>
    <submittedName>
        <fullName evidence="2">NAD(P)/FAD-dependent oxidoreductase</fullName>
    </submittedName>
</protein>
<dbReference type="AlphaFoldDB" id="A0A2S8GSB9"/>
<dbReference type="Gene3D" id="3.50.50.60">
    <property type="entry name" value="FAD/NAD(P)-binding domain"/>
    <property type="match status" value="1"/>
</dbReference>
<name>A0A2S8GSB9_9BACT</name>
<dbReference type="Proteomes" id="UP000237819">
    <property type="component" value="Unassembled WGS sequence"/>
</dbReference>
<dbReference type="InterPro" id="IPR050816">
    <property type="entry name" value="Flavin-dep_Halogenase_NPB"/>
</dbReference>
<sequence length="419" mass="46981">MIANEKPHVVVIGGGPAGSTVSTLIAQKGYRVELFEREVFPRYHIGESLIPETYWVLKRLNMLDKMKQSGFIKKYSVQFVGQSGRLSAPFYFHDNKPHECSQTWQVRRSEFDMMMIENAAEHGVKTHQGARVLDVLFDGDRAIGVKVVDASGETREVFADVVVDASGQSSMLINKFKLRVPDPELNKGAIWTYFKGAYRDVGKDEGATVVLSVQGKKGWFWYIPLHDDIVSVGVVGDFDYLFKGRGTHEQTYAEELDRCPAVKDRIKDAEQVEKIFATKDYTYRASEGAGDGWVLVGDAYGFLDPLYSSGVLLALKSGQLAADAICDGLAKGDTSKEQLGNWIPDYLVGMGRMRRLVSEYYEGFNFGRFIRRFPHYVGRVTDLLIGDLFKDDLDEVIASMDQVKAEDEEAKLMAAKELD</sequence>
<dbReference type="RefSeq" id="WP_105334713.1">
    <property type="nucleotide sequence ID" value="NZ_PUHZ01000007.1"/>
</dbReference>
<dbReference type="InterPro" id="IPR036188">
    <property type="entry name" value="FAD/NAD-bd_sf"/>
</dbReference>
<dbReference type="PANTHER" id="PTHR43747">
    <property type="entry name" value="FAD-BINDING PROTEIN"/>
    <property type="match status" value="1"/>
</dbReference>
<dbReference type="EMBL" id="PUIB01000031">
    <property type="protein sequence ID" value="PQO26451.1"/>
    <property type="molecule type" value="Genomic_DNA"/>
</dbReference>
<reference evidence="3 4" key="1">
    <citation type="submission" date="2018-02" db="EMBL/GenBank/DDBJ databases">
        <title>Comparative genomes isolates from brazilian mangrove.</title>
        <authorList>
            <person name="Araujo J.E."/>
            <person name="Taketani R.G."/>
            <person name="Silva M.C.P."/>
            <person name="Loureco M.V."/>
            <person name="Andreote F.D."/>
        </authorList>
    </citation>
    <scope>NUCLEOTIDE SEQUENCE [LARGE SCALE GENOMIC DNA]</scope>
    <source>
        <strain evidence="1 4">NAP PRIS-MGV</strain>
        <strain evidence="2 3">Nap-Phe MGV</strain>
    </source>
</reference>
<dbReference type="EMBL" id="PUHZ01000007">
    <property type="protein sequence ID" value="PQO46914.1"/>
    <property type="molecule type" value="Genomic_DNA"/>
</dbReference>
<dbReference type="PANTHER" id="PTHR43747:SF1">
    <property type="entry name" value="SLR1998 PROTEIN"/>
    <property type="match status" value="1"/>
</dbReference>
<proteinExistence type="predicted"/>
<accession>A0A2S8GSB9</accession>
<gene>
    <name evidence="2" type="ORF">C5Y93_07110</name>
    <name evidence="1" type="ORF">C5Y98_30400</name>
</gene>
<dbReference type="SUPFAM" id="SSF51905">
    <property type="entry name" value="FAD/NAD(P)-binding domain"/>
    <property type="match status" value="1"/>
</dbReference>
<dbReference type="OrthoDB" id="9806565at2"/>
<dbReference type="GO" id="GO:0004497">
    <property type="term" value="F:monooxygenase activity"/>
    <property type="evidence" value="ECO:0007669"/>
    <property type="project" value="InterPro"/>
</dbReference>
<dbReference type="Pfam" id="PF04820">
    <property type="entry name" value="Trp_halogenase"/>
    <property type="match status" value="1"/>
</dbReference>
<evidence type="ECO:0000313" key="1">
    <source>
        <dbReference type="EMBL" id="PQO26451.1"/>
    </source>
</evidence>
<evidence type="ECO:0000313" key="2">
    <source>
        <dbReference type="EMBL" id="PQO46914.1"/>
    </source>
</evidence>
<evidence type="ECO:0000313" key="4">
    <source>
        <dbReference type="Proteomes" id="UP000239388"/>
    </source>
</evidence>
<dbReference type="Proteomes" id="UP000239388">
    <property type="component" value="Unassembled WGS sequence"/>
</dbReference>
<dbReference type="Pfam" id="PF13450">
    <property type="entry name" value="NAD_binding_8"/>
    <property type="match status" value="1"/>
</dbReference>
<organism evidence="2 3">
    <name type="scientific">Blastopirellula marina</name>
    <dbReference type="NCBI Taxonomy" id="124"/>
    <lineage>
        <taxon>Bacteria</taxon>
        <taxon>Pseudomonadati</taxon>
        <taxon>Planctomycetota</taxon>
        <taxon>Planctomycetia</taxon>
        <taxon>Pirellulales</taxon>
        <taxon>Pirellulaceae</taxon>
        <taxon>Blastopirellula</taxon>
    </lineage>
</organism>
<comment type="caution">
    <text evidence="2">The sequence shown here is derived from an EMBL/GenBank/DDBJ whole genome shotgun (WGS) entry which is preliminary data.</text>
</comment>
<dbReference type="InterPro" id="IPR006905">
    <property type="entry name" value="Flavin_halogenase"/>
</dbReference>
<evidence type="ECO:0000313" key="3">
    <source>
        <dbReference type="Proteomes" id="UP000237819"/>
    </source>
</evidence>